<dbReference type="Proteomes" id="UP000094236">
    <property type="component" value="Unassembled WGS sequence"/>
</dbReference>
<dbReference type="AlphaFoldDB" id="A0A1E4TQY6"/>
<name>A0A1E4TQY6_PACTA</name>
<dbReference type="OrthoDB" id="5582146at2759"/>
<dbReference type="EMBL" id="KV454016">
    <property type="protein sequence ID" value="ODV94098.1"/>
    <property type="molecule type" value="Genomic_DNA"/>
</dbReference>
<evidence type="ECO:0000313" key="1">
    <source>
        <dbReference type="EMBL" id="ODV94098.1"/>
    </source>
</evidence>
<evidence type="ECO:0000313" key="2">
    <source>
        <dbReference type="Proteomes" id="UP000094236"/>
    </source>
</evidence>
<sequence length="298" mass="34607">MNEINSVFDRFKYLNSNIELDFDLYISIITVLIAKKNLLLSSTRTATTLLELEIILGRVLAIGYTVVDIKDIENDDFSDGEGIWIIKNLDNVATFYQKKLYDYLQCHQDKNVIILIENDSGIEVELVNELNDKILFRQFQSYENSNDNIDEVLQLTLANPFQPETGLHNSKQIFQNLHDSIKTITIVPEIKRYYNDIIIFLRNHRMVKINSLKNILKAEFEIMLRTLCVINRLGYCIPILVKNCAKKFFPLHLILISRYEEETSLVYGSDPKIVKAIFDKWDNDLVVEDALGRIQPPL</sequence>
<reference evidence="2" key="1">
    <citation type="submission" date="2016-05" db="EMBL/GenBank/DDBJ databases">
        <title>Comparative genomics of biotechnologically important yeasts.</title>
        <authorList>
            <consortium name="DOE Joint Genome Institute"/>
            <person name="Riley R."/>
            <person name="Haridas S."/>
            <person name="Wolfe K.H."/>
            <person name="Lopes M.R."/>
            <person name="Hittinger C.T."/>
            <person name="Goker M."/>
            <person name="Salamov A."/>
            <person name="Wisecaver J."/>
            <person name="Long T.M."/>
            <person name="Aerts A.L."/>
            <person name="Barry K."/>
            <person name="Choi C."/>
            <person name="Clum A."/>
            <person name="Coughlan A.Y."/>
            <person name="Deshpande S."/>
            <person name="Douglass A.P."/>
            <person name="Hanson S.J."/>
            <person name="Klenk H.-P."/>
            <person name="Labutti K."/>
            <person name="Lapidus A."/>
            <person name="Lindquist E."/>
            <person name="Lipzen A."/>
            <person name="Meier-Kolthoff J.P."/>
            <person name="Ohm R.A."/>
            <person name="Otillar R.P."/>
            <person name="Pangilinan J."/>
            <person name="Peng Y."/>
            <person name="Rokas A."/>
            <person name="Rosa C.A."/>
            <person name="Scheuner C."/>
            <person name="Sibirny A.A."/>
            <person name="Slot J.C."/>
            <person name="Stielow J.B."/>
            <person name="Sun H."/>
            <person name="Kurtzman C.P."/>
            <person name="Blackwell M."/>
            <person name="Grigoriev I.V."/>
            <person name="Jeffries T.W."/>
        </authorList>
    </citation>
    <scope>NUCLEOTIDE SEQUENCE [LARGE SCALE GENOMIC DNA]</scope>
    <source>
        <strain evidence="2">NRRL Y-2460</strain>
    </source>
</reference>
<gene>
    <name evidence="1" type="ORF">PACTADRAFT_4053</name>
</gene>
<proteinExistence type="predicted"/>
<keyword evidence="2" id="KW-1185">Reference proteome</keyword>
<organism evidence="1 2">
    <name type="scientific">Pachysolen tannophilus NRRL Y-2460</name>
    <dbReference type="NCBI Taxonomy" id="669874"/>
    <lineage>
        <taxon>Eukaryota</taxon>
        <taxon>Fungi</taxon>
        <taxon>Dikarya</taxon>
        <taxon>Ascomycota</taxon>
        <taxon>Saccharomycotina</taxon>
        <taxon>Pichiomycetes</taxon>
        <taxon>Pachysolenaceae</taxon>
        <taxon>Pachysolen</taxon>
    </lineage>
</organism>
<protein>
    <submittedName>
        <fullName evidence="1">Uncharacterized protein</fullName>
    </submittedName>
</protein>
<accession>A0A1E4TQY6</accession>
<dbReference type="STRING" id="669874.A0A1E4TQY6"/>